<keyword evidence="11 16" id="KW-1133">Transmembrane helix</keyword>
<keyword evidence="15 16" id="KW-1208">Phospholipid metabolism</keyword>
<dbReference type="Proteomes" id="UP000030161">
    <property type="component" value="Unassembled WGS sequence"/>
</dbReference>
<evidence type="ECO:0000256" key="5">
    <source>
        <dbReference type="ARBA" id="ARBA00010185"/>
    </source>
</evidence>
<evidence type="ECO:0000256" key="3">
    <source>
        <dbReference type="ARBA" id="ARBA00005119"/>
    </source>
</evidence>
<feature type="transmembrane region" description="Helical" evidence="16">
    <location>
        <begin position="164"/>
        <end position="181"/>
    </location>
</feature>
<evidence type="ECO:0000256" key="1">
    <source>
        <dbReference type="ARBA" id="ARBA00001698"/>
    </source>
</evidence>
<gene>
    <name evidence="19" type="ORF">MG3_04365</name>
</gene>
<feature type="compositionally biased region" description="Polar residues" evidence="18">
    <location>
        <begin position="1"/>
        <end position="11"/>
    </location>
</feature>
<evidence type="ECO:0000256" key="11">
    <source>
        <dbReference type="ARBA" id="ARBA00022989"/>
    </source>
</evidence>
<comment type="caution">
    <text evidence="19">The sequence shown here is derived from an EMBL/GenBank/DDBJ whole genome shotgun (WGS) entry which is preliminary data.</text>
</comment>
<dbReference type="PANTHER" id="PTHR13773">
    <property type="entry name" value="PHOSPHATIDATE CYTIDYLYLTRANSFERASE"/>
    <property type="match status" value="1"/>
</dbReference>
<feature type="compositionally biased region" description="Basic and acidic residues" evidence="18">
    <location>
        <begin position="44"/>
        <end position="53"/>
    </location>
</feature>
<dbReference type="Pfam" id="PF01148">
    <property type="entry name" value="CTP_transf_1"/>
    <property type="match status" value="1"/>
</dbReference>
<dbReference type="PANTHER" id="PTHR13773:SF8">
    <property type="entry name" value="PHOSPHATIDATE CYTIDYLYLTRANSFERASE, PHOTORECEPTOR-SPECIFIC"/>
    <property type="match status" value="1"/>
</dbReference>
<keyword evidence="10 16" id="KW-0548">Nucleotidyltransferase</keyword>
<proteinExistence type="inferred from homology"/>
<dbReference type="GO" id="GO:0004605">
    <property type="term" value="F:phosphatidate cytidylyltransferase activity"/>
    <property type="evidence" value="ECO:0007669"/>
    <property type="project" value="UniProtKB-UniRule"/>
</dbReference>
<feature type="transmembrane region" description="Helical" evidence="16">
    <location>
        <begin position="331"/>
        <end position="353"/>
    </location>
</feature>
<protein>
    <recommendedName>
        <fullName evidence="6 16">Phosphatidate cytidylyltransferase</fullName>
        <ecNumber evidence="6 16">2.7.7.41</ecNumber>
    </recommendedName>
</protein>
<evidence type="ECO:0000256" key="18">
    <source>
        <dbReference type="SAM" id="MobiDB-lite"/>
    </source>
</evidence>
<organism evidence="19 20">
    <name type="scientific">Candida albicans P78048</name>
    <dbReference type="NCBI Taxonomy" id="1094989"/>
    <lineage>
        <taxon>Eukaryota</taxon>
        <taxon>Fungi</taxon>
        <taxon>Dikarya</taxon>
        <taxon>Ascomycota</taxon>
        <taxon>Saccharomycotina</taxon>
        <taxon>Pichiomycetes</taxon>
        <taxon>Debaryomycetaceae</taxon>
        <taxon>Candida/Lodderomyces clade</taxon>
        <taxon>Candida</taxon>
    </lineage>
</organism>
<dbReference type="AlphaFoldDB" id="A0AB34PPJ3"/>
<dbReference type="GO" id="GO:0016024">
    <property type="term" value="P:CDP-diacylglycerol biosynthetic process"/>
    <property type="evidence" value="ECO:0007669"/>
    <property type="project" value="UniProtKB-UniRule"/>
</dbReference>
<evidence type="ECO:0000256" key="16">
    <source>
        <dbReference type="PIRNR" id="PIRNR018269"/>
    </source>
</evidence>
<keyword evidence="9 16" id="KW-0812">Transmembrane</keyword>
<evidence type="ECO:0000256" key="8">
    <source>
        <dbReference type="ARBA" id="ARBA00022679"/>
    </source>
</evidence>
<dbReference type="InterPro" id="IPR000374">
    <property type="entry name" value="PC_trans"/>
</dbReference>
<accession>A0AB34PPJ3</accession>
<comment type="pathway">
    <text evidence="3 16 17">Phospholipid metabolism; CDP-diacylglycerol biosynthesis; CDP-diacylglycerol from sn-glycerol 3-phosphate: step 3/3.</text>
</comment>
<dbReference type="InterPro" id="IPR016720">
    <property type="entry name" value="PC_Trfase_euk"/>
</dbReference>
<name>A0AB34PPJ3_CANAX</name>
<keyword evidence="12 16" id="KW-0443">Lipid metabolism</keyword>
<evidence type="ECO:0000313" key="19">
    <source>
        <dbReference type="EMBL" id="KGR07810.1"/>
    </source>
</evidence>
<evidence type="ECO:0000256" key="14">
    <source>
        <dbReference type="ARBA" id="ARBA00023209"/>
    </source>
</evidence>
<feature type="transmembrane region" description="Helical" evidence="16">
    <location>
        <begin position="259"/>
        <end position="277"/>
    </location>
</feature>
<dbReference type="GO" id="GO:0005789">
    <property type="term" value="C:endoplasmic reticulum membrane"/>
    <property type="evidence" value="ECO:0007669"/>
    <property type="project" value="TreeGrafter"/>
</dbReference>
<evidence type="ECO:0000256" key="7">
    <source>
        <dbReference type="ARBA" id="ARBA00022516"/>
    </source>
</evidence>
<keyword evidence="7 16" id="KW-0444">Lipid biosynthesis</keyword>
<dbReference type="PIRSF" id="PIRSF018269">
    <property type="entry name" value="PC_trans_euk"/>
    <property type="match status" value="1"/>
</dbReference>
<feature type="region of interest" description="Disordered" evidence="18">
    <location>
        <begin position="1"/>
        <end position="53"/>
    </location>
</feature>
<comment type="similarity">
    <text evidence="5 16 17">Belongs to the CDS family.</text>
</comment>
<evidence type="ECO:0000256" key="13">
    <source>
        <dbReference type="ARBA" id="ARBA00023136"/>
    </source>
</evidence>
<keyword evidence="13 16" id="KW-0472">Membrane</keyword>
<comment type="pathway">
    <text evidence="4">Lipid metabolism.</text>
</comment>
<dbReference type="EC" id="2.7.7.41" evidence="6 16"/>
<evidence type="ECO:0000256" key="12">
    <source>
        <dbReference type="ARBA" id="ARBA00023098"/>
    </source>
</evidence>
<evidence type="ECO:0000256" key="2">
    <source>
        <dbReference type="ARBA" id="ARBA00004141"/>
    </source>
</evidence>
<feature type="transmembrane region" description="Helical" evidence="16">
    <location>
        <begin position="193"/>
        <end position="211"/>
    </location>
</feature>
<keyword evidence="8 16" id="KW-0808">Transferase</keyword>
<dbReference type="PROSITE" id="PS01315">
    <property type="entry name" value="CDS"/>
    <property type="match status" value="1"/>
</dbReference>
<evidence type="ECO:0000256" key="6">
    <source>
        <dbReference type="ARBA" id="ARBA00012487"/>
    </source>
</evidence>
<keyword evidence="14 16" id="KW-0594">Phospholipid biosynthesis</keyword>
<evidence type="ECO:0000313" key="20">
    <source>
        <dbReference type="Proteomes" id="UP000030161"/>
    </source>
</evidence>
<evidence type="ECO:0000256" key="17">
    <source>
        <dbReference type="RuleBase" id="RU003938"/>
    </source>
</evidence>
<comment type="catalytic activity">
    <reaction evidence="1 16 17">
        <text>a 1,2-diacyl-sn-glycero-3-phosphate + CTP + H(+) = a CDP-1,2-diacyl-sn-glycerol + diphosphate</text>
        <dbReference type="Rhea" id="RHEA:16229"/>
        <dbReference type="ChEBI" id="CHEBI:15378"/>
        <dbReference type="ChEBI" id="CHEBI:33019"/>
        <dbReference type="ChEBI" id="CHEBI:37563"/>
        <dbReference type="ChEBI" id="CHEBI:58332"/>
        <dbReference type="ChEBI" id="CHEBI:58608"/>
        <dbReference type="EC" id="2.7.7.41"/>
    </reaction>
</comment>
<reference evidence="19 20" key="1">
    <citation type="submission" date="2013-12" db="EMBL/GenBank/DDBJ databases">
        <title>The Genome Sequence of Candida albicans P78048.</title>
        <authorList>
            <consortium name="The Broad Institute Genome Sequencing Platform"/>
            <consortium name="The Broad Institute Genome Sequencing Center for Infectious Disease"/>
            <person name="Cuomo C."/>
            <person name="Bennett R."/>
            <person name="Hirakawa M."/>
            <person name="Noverr M."/>
            <person name="Mitchell A."/>
            <person name="Young S.K."/>
            <person name="Zeng Q."/>
            <person name="Gargeya S."/>
            <person name="Fitzgerald M."/>
            <person name="Abouelleil A."/>
            <person name="Alvarado L."/>
            <person name="Berlin A.M."/>
            <person name="Chapman S.B."/>
            <person name="Dewar J."/>
            <person name="Goldberg J."/>
            <person name="Griggs A."/>
            <person name="Gujja S."/>
            <person name="Hansen M."/>
            <person name="Howarth C."/>
            <person name="Imamovic A."/>
            <person name="Larimer J."/>
            <person name="McCowan C."/>
            <person name="Murphy C."/>
            <person name="Pearson M."/>
            <person name="Priest M."/>
            <person name="Roberts A."/>
            <person name="Saif S."/>
            <person name="Shea T."/>
            <person name="Sykes S."/>
            <person name="Wortman J."/>
            <person name="Nusbaum C."/>
            <person name="Birren B."/>
        </authorList>
    </citation>
    <scope>NUCLEOTIDE SEQUENCE [LARGE SCALE GENOMIC DNA]</scope>
    <source>
        <strain evidence="19 20">P78048</strain>
    </source>
</reference>
<feature type="transmembrane region" description="Helical" evidence="16">
    <location>
        <begin position="217"/>
        <end position="238"/>
    </location>
</feature>
<sequence>MISNGKDTSLKQVEAEVSTKSTSITPTKNELSNSTSKPTPSNDKSTEQTKEQLVVNEKEKKKQAFVTRTIWTFVMIGGFFAILASGHLALIIMVSVFQMLTFKEVIALTSEPARDKKIPWNRSLNWYFLGTTWYYLDFPALFDFFQESVYSSKFLTLLVKNHKFISYSLYIAGFVFFVWTLKKGYYRFQFAQLCVTHMTLLLVVFQAHLIIDNILQGIIWFFLPATLVIVNDIFAYLCGITFGRTQLIEISPKKTVEGFVGAWICTGIAGVIASHILSKSDYMICPAENLSTHLYNFPHCDLNPIYIPQVYQLPANIVELTGHELITFKPFYFHAAILATFASLIAPFGGFFASGLKRAFGIKDFGDTIPGHGGITDRFDCQFLMGSFTYLYYHTFVSNQNVNLGHVLQLAIMNLSVPQLLQLIKSLLKYLNREEVLTSEQLSRIFDILEN</sequence>
<feature type="transmembrane region" description="Helical" evidence="16">
    <location>
        <begin position="70"/>
        <end position="97"/>
    </location>
</feature>
<evidence type="ECO:0000256" key="15">
    <source>
        <dbReference type="ARBA" id="ARBA00023264"/>
    </source>
</evidence>
<evidence type="ECO:0000256" key="4">
    <source>
        <dbReference type="ARBA" id="ARBA00005189"/>
    </source>
</evidence>
<feature type="compositionally biased region" description="Polar residues" evidence="18">
    <location>
        <begin position="18"/>
        <end position="43"/>
    </location>
</feature>
<dbReference type="EMBL" id="AJIX01000031">
    <property type="protein sequence ID" value="KGR07810.1"/>
    <property type="molecule type" value="Genomic_DNA"/>
</dbReference>
<evidence type="ECO:0000256" key="9">
    <source>
        <dbReference type="ARBA" id="ARBA00022692"/>
    </source>
</evidence>
<evidence type="ECO:0000256" key="10">
    <source>
        <dbReference type="ARBA" id="ARBA00022695"/>
    </source>
</evidence>
<comment type="subcellular location">
    <subcellularLocation>
        <location evidence="2">Membrane</location>
        <topology evidence="2">Multi-pass membrane protein</topology>
    </subcellularLocation>
</comment>